<name>A0ABQ9Y0V8_9EUKA</name>
<keyword evidence="3" id="KW-1185">Reference proteome</keyword>
<dbReference type="EMBL" id="JARBJD010000047">
    <property type="protein sequence ID" value="KAK2957371.1"/>
    <property type="molecule type" value="Genomic_DNA"/>
</dbReference>
<gene>
    <name evidence="2" type="ORF">BLNAU_7749</name>
</gene>
<accession>A0ABQ9Y0V8</accession>
<protein>
    <submittedName>
        <fullName evidence="2">Uncharacterized protein</fullName>
    </submittedName>
</protein>
<reference evidence="2 3" key="1">
    <citation type="journal article" date="2022" name="bioRxiv">
        <title>Genomics of Preaxostyla Flagellates Illuminates Evolutionary Transitions and the Path Towards Mitochondrial Loss.</title>
        <authorList>
            <person name="Novak L.V.F."/>
            <person name="Treitli S.C."/>
            <person name="Pyrih J."/>
            <person name="Halakuc P."/>
            <person name="Pipaliya S.V."/>
            <person name="Vacek V."/>
            <person name="Brzon O."/>
            <person name="Soukal P."/>
            <person name="Eme L."/>
            <person name="Dacks J.B."/>
            <person name="Karnkowska A."/>
            <person name="Elias M."/>
            <person name="Hampl V."/>
        </authorList>
    </citation>
    <scope>NUCLEOTIDE SEQUENCE [LARGE SCALE GENOMIC DNA]</scope>
    <source>
        <strain evidence="2">NAU3</strain>
        <tissue evidence="2">Gut</tissue>
    </source>
</reference>
<dbReference type="Proteomes" id="UP001281761">
    <property type="component" value="Unassembled WGS sequence"/>
</dbReference>
<feature type="compositionally biased region" description="Polar residues" evidence="1">
    <location>
        <begin position="452"/>
        <end position="466"/>
    </location>
</feature>
<comment type="caution">
    <text evidence="2">The sequence shown here is derived from an EMBL/GenBank/DDBJ whole genome shotgun (WGS) entry which is preliminary data.</text>
</comment>
<evidence type="ECO:0000256" key="1">
    <source>
        <dbReference type="SAM" id="MobiDB-lite"/>
    </source>
</evidence>
<dbReference type="InterPro" id="IPR016024">
    <property type="entry name" value="ARM-type_fold"/>
</dbReference>
<evidence type="ECO:0000313" key="3">
    <source>
        <dbReference type="Proteomes" id="UP001281761"/>
    </source>
</evidence>
<feature type="region of interest" description="Disordered" evidence="1">
    <location>
        <begin position="440"/>
        <end position="466"/>
    </location>
</feature>
<proteinExistence type="predicted"/>
<evidence type="ECO:0000313" key="2">
    <source>
        <dbReference type="EMBL" id="KAK2957371.1"/>
    </source>
</evidence>
<sequence>MGTDDSASWCGETMFTGSYNLFSQADQSDFAIAAALRKTQCPKIPLLLVGIVSRSAFSICGDLILLSHVITCENIVDHVTVNTKSVPTPILFEIVSSYKSLRQKRVHFCPFFFGLQSLPIMCTKVIKCQTSNKHTYDEKPASPTKISLRHSKQFKIEKELDDSISQYTLHQSFAMDRAELESTINDILNAMNTETSGTINRYLRMLSSMTHLAGFCSKFVELNGIATLDSLKSPFYGSDASGPLLTSLISDGLVALLQASEIETTELILKTFINFGVDDIDLFRSQLGSTLLQSVCLLLQKALPLHHEHLFIRDGIALLGESPQDMSTTLCLKILILIVEESEQFRLGDEFVGLVVPLLRHESTDIVLLALATLHTMTLDCDFVETIKTTILVAQVDGETQPIPMIQLVAELFGDYLSRLRAQIGQIQWLWTNEAESAMLIDPDPDPDTDTGGNDYNPSSKSTKTHQVPLFSFSRLISTSLE</sequence>
<organism evidence="2 3">
    <name type="scientific">Blattamonas nauphoetae</name>
    <dbReference type="NCBI Taxonomy" id="2049346"/>
    <lineage>
        <taxon>Eukaryota</taxon>
        <taxon>Metamonada</taxon>
        <taxon>Preaxostyla</taxon>
        <taxon>Oxymonadida</taxon>
        <taxon>Blattamonas</taxon>
    </lineage>
</organism>
<dbReference type="SUPFAM" id="SSF48371">
    <property type="entry name" value="ARM repeat"/>
    <property type="match status" value="1"/>
</dbReference>